<keyword evidence="2" id="KW-0560">Oxidoreductase</keyword>
<dbReference type="Gene3D" id="3.50.50.60">
    <property type="entry name" value="FAD/NAD(P)-binding domain"/>
    <property type="match status" value="1"/>
</dbReference>
<dbReference type="PANTHER" id="PTHR40254:SF1">
    <property type="entry name" value="BLR0577 PROTEIN"/>
    <property type="match status" value="1"/>
</dbReference>
<protein>
    <submittedName>
        <fullName evidence="2">SidA/IucD/PvdA family monooxygenase</fullName>
    </submittedName>
</protein>
<dbReference type="RefSeq" id="WP_155070520.1">
    <property type="nucleotide sequence ID" value="NZ_WIXO01000001.1"/>
</dbReference>
<dbReference type="OrthoDB" id="101972at2"/>
<sequence length="480" mass="51795">MAVRSVAIIGAGTTGISVFAQLVRGSESDVSSITLIDPNEPGAGPVFGDPDPDLLCNTSAGICSLLPQVPSDFTDHCAERGRPVADADYTPRAWVGEYARERFGRYFEVAGARGVKVDHERDLVRSIATTGRRYRLHLESGRLRSFSHVIVCVGVGEAIVPDGFAAYTSHPRWVPSPYPSARLRRRIGDTPSRVLVVGSGLSAVDAALLLCRDGHRVTMASRTGILPAVRSRILPSPRALPSLDGISGMDPDDPDLYRRLGRAVTEAVRTVGGPLPLRRQLSRGADPVRRLREEIALAEADLCHWQDIVLPLVDAVSAWTAGWHPSRRASVFAPVSSLMWRYLTSLALPNARKLSGHLDDGELELDVYDPARVRAHAKGFEVVSRDGRVRTYDHAVSGAGFELPVLHHDGAAVHLRNPPDKAVPVTALGGDLRPRPGIGEGNIWVVGPATHIHQPFANFLGSATRQAEIVARCVRGEAVP</sequence>
<accession>A0A6G2B9Y6</accession>
<evidence type="ECO:0000313" key="3">
    <source>
        <dbReference type="Proteomes" id="UP000473014"/>
    </source>
</evidence>
<dbReference type="EMBL" id="WIXO01000001">
    <property type="protein sequence ID" value="MTE19070.1"/>
    <property type="molecule type" value="Genomic_DNA"/>
</dbReference>
<keyword evidence="3" id="KW-1185">Reference proteome</keyword>
<dbReference type="Pfam" id="PF13454">
    <property type="entry name" value="NAD_binding_9"/>
    <property type="match status" value="1"/>
</dbReference>
<dbReference type="InterPro" id="IPR038732">
    <property type="entry name" value="HpyO/CreE_NAD-binding"/>
</dbReference>
<feature type="domain" description="FAD-dependent urate hydroxylase HpyO/Asp monooxygenase CreE-like FAD/NAD(P)-binding" evidence="1">
    <location>
        <begin position="7"/>
        <end position="155"/>
    </location>
</feature>
<dbReference type="AlphaFoldDB" id="A0A6G2B9Y6"/>
<dbReference type="InterPro" id="IPR036188">
    <property type="entry name" value="FAD/NAD-bd_sf"/>
</dbReference>
<dbReference type="GO" id="GO:0004497">
    <property type="term" value="F:monooxygenase activity"/>
    <property type="evidence" value="ECO:0007669"/>
    <property type="project" value="UniProtKB-KW"/>
</dbReference>
<keyword evidence="2" id="KW-0503">Monooxygenase</keyword>
<dbReference type="PANTHER" id="PTHR40254">
    <property type="entry name" value="BLR0577 PROTEIN"/>
    <property type="match status" value="1"/>
</dbReference>
<proteinExistence type="predicted"/>
<organism evidence="2 3">
    <name type="scientific">Streptomyces taklimakanensis</name>
    <dbReference type="NCBI Taxonomy" id="2569853"/>
    <lineage>
        <taxon>Bacteria</taxon>
        <taxon>Bacillati</taxon>
        <taxon>Actinomycetota</taxon>
        <taxon>Actinomycetes</taxon>
        <taxon>Kitasatosporales</taxon>
        <taxon>Streptomycetaceae</taxon>
        <taxon>Streptomyces</taxon>
    </lineage>
</organism>
<gene>
    <name evidence="2" type="ORF">F0L17_07990</name>
</gene>
<dbReference type="Proteomes" id="UP000473014">
    <property type="component" value="Unassembled WGS sequence"/>
</dbReference>
<dbReference type="InterPro" id="IPR052189">
    <property type="entry name" value="L-asp_N-monooxygenase_NS-form"/>
</dbReference>
<evidence type="ECO:0000313" key="2">
    <source>
        <dbReference type="EMBL" id="MTE19070.1"/>
    </source>
</evidence>
<name>A0A6G2B9Y6_9ACTN</name>
<dbReference type="SUPFAM" id="SSF51905">
    <property type="entry name" value="FAD/NAD(P)-binding domain"/>
    <property type="match status" value="2"/>
</dbReference>
<reference evidence="2 3" key="1">
    <citation type="submission" date="2019-11" db="EMBL/GenBank/DDBJ databases">
        <authorList>
            <person name="Yuan L."/>
        </authorList>
    </citation>
    <scope>NUCLEOTIDE SEQUENCE [LARGE SCALE GENOMIC DNA]</scope>
    <source>
        <strain evidence="2 3">TRM43335</strain>
    </source>
</reference>
<comment type="caution">
    <text evidence="2">The sequence shown here is derived from an EMBL/GenBank/DDBJ whole genome shotgun (WGS) entry which is preliminary data.</text>
</comment>
<evidence type="ECO:0000259" key="1">
    <source>
        <dbReference type="Pfam" id="PF13454"/>
    </source>
</evidence>
<dbReference type="PRINTS" id="PR00420">
    <property type="entry name" value="RNGMNOXGNASE"/>
</dbReference>